<evidence type="ECO:0000256" key="1">
    <source>
        <dbReference type="ARBA" id="ARBA00004651"/>
    </source>
</evidence>
<evidence type="ECO:0000256" key="4">
    <source>
        <dbReference type="ARBA" id="ARBA00022692"/>
    </source>
</evidence>
<comment type="subcellular location">
    <subcellularLocation>
        <location evidence="7">Cell inner membrane</location>
        <topology evidence="7">Multi-pass membrane protein</topology>
    </subcellularLocation>
    <subcellularLocation>
        <location evidence="1">Cell membrane</location>
        <topology evidence="1">Multi-pass membrane protein</topology>
    </subcellularLocation>
</comment>
<feature type="transmembrane region" description="Helical" evidence="7">
    <location>
        <begin position="64"/>
        <end position="82"/>
    </location>
</feature>
<keyword evidence="7" id="KW-0997">Cell inner membrane</keyword>
<keyword evidence="3" id="KW-1003">Cell membrane</keyword>
<evidence type="ECO:0000256" key="2">
    <source>
        <dbReference type="ARBA" id="ARBA00022448"/>
    </source>
</evidence>
<sequence length="177" mass="18772">MDLSDAADGGASDIGTAEPSKPDSKLARVAFAVGGGGLIGATLSDAIAVTGRHAGFNLLGSIELVQAAVVLLATSAMLIATITDNHASVHMLTSRLSSERARMMARVAAFVSGVTFLVILAGSAWISAEMWNAHEQSELLHIPFRWLRLLWLVVALLIAWQFFKRAFASTPREGEKA</sequence>
<feature type="transmembrane region" description="Helical" evidence="7">
    <location>
        <begin position="26"/>
        <end position="44"/>
    </location>
</feature>
<keyword evidence="4 7" id="KW-0812">Transmembrane</keyword>
<dbReference type="RefSeq" id="WP_339964510.1">
    <property type="nucleotide sequence ID" value="NZ_JBBHJY010000001.1"/>
</dbReference>
<feature type="region of interest" description="Disordered" evidence="8">
    <location>
        <begin position="1"/>
        <end position="21"/>
    </location>
</feature>
<keyword evidence="11" id="KW-1185">Reference proteome</keyword>
<evidence type="ECO:0000256" key="5">
    <source>
        <dbReference type="ARBA" id="ARBA00022989"/>
    </source>
</evidence>
<comment type="similarity">
    <text evidence="7">Belongs to the TRAP transporter small permease family.</text>
</comment>
<feature type="domain" description="Tripartite ATP-independent periplasmic transporters DctQ component" evidence="9">
    <location>
        <begin position="48"/>
        <end position="167"/>
    </location>
</feature>
<keyword evidence="5 7" id="KW-1133">Transmembrane helix</keyword>
<accession>A0ABU8S4T8</accession>
<reference evidence="10 11" key="1">
    <citation type="submission" date="2024-03" db="EMBL/GenBank/DDBJ databases">
        <authorList>
            <person name="Jo J.-H."/>
        </authorList>
    </citation>
    <scope>NUCLEOTIDE SEQUENCE [LARGE SCALE GENOMIC DNA]</scope>
    <source>
        <strain evidence="10 11">AS3R-12</strain>
    </source>
</reference>
<gene>
    <name evidence="10" type="ORF">WG900_02790</name>
</gene>
<feature type="compositionally biased region" description="Low complexity" evidence="8">
    <location>
        <begin position="1"/>
        <end position="13"/>
    </location>
</feature>
<keyword evidence="2 7" id="KW-0813">Transport</keyword>
<organism evidence="10 11">
    <name type="scientific">Novosphingobium aquae</name>
    <dbReference type="NCBI Taxonomy" id="3133435"/>
    <lineage>
        <taxon>Bacteria</taxon>
        <taxon>Pseudomonadati</taxon>
        <taxon>Pseudomonadota</taxon>
        <taxon>Alphaproteobacteria</taxon>
        <taxon>Sphingomonadales</taxon>
        <taxon>Sphingomonadaceae</taxon>
        <taxon>Novosphingobium</taxon>
    </lineage>
</organism>
<dbReference type="InterPro" id="IPR055348">
    <property type="entry name" value="DctQ"/>
</dbReference>
<comment type="subunit">
    <text evidence="7">The complex comprises the extracytoplasmic solute receptor protein and the two transmembrane proteins.</text>
</comment>
<evidence type="ECO:0000256" key="6">
    <source>
        <dbReference type="ARBA" id="ARBA00023136"/>
    </source>
</evidence>
<dbReference type="Pfam" id="PF04290">
    <property type="entry name" value="DctQ"/>
    <property type="match status" value="1"/>
</dbReference>
<comment type="function">
    <text evidence="7">Part of the tripartite ATP-independent periplasmic (TRAP) transport system.</text>
</comment>
<proteinExistence type="inferred from homology"/>
<comment type="caution">
    <text evidence="10">The sequence shown here is derived from an EMBL/GenBank/DDBJ whole genome shotgun (WGS) entry which is preliminary data.</text>
</comment>
<evidence type="ECO:0000256" key="8">
    <source>
        <dbReference type="SAM" id="MobiDB-lite"/>
    </source>
</evidence>
<feature type="transmembrane region" description="Helical" evidence="7">
    <location>
        <begin position="146"/>
        <end position="163"/>
    </location>
</feature>
<dbReference type="EMBL" id="JBBHJY010000001">
    <property type="protein sequence ID" value="MEJ6008840.1"/>
    <property type="molecule type" value="Genomic_DNA"/>
</dbReference>
<evidence type="ECO:0000256" key="3">
    <source>
        <dbReference type="ARBA" id="ARBA00022475"/>
    </source>
</evidence>
<evidence type="ECO:0000313" key="11">
    <source>
        <dbReference type="Proteomes" id="UP001379235"/>
    </source>
</evidence>
<evidence type="ECO:0000313" key="10">
    <source>
        <dbReference type="EMBL" id="MEJ6008840.1"/>
    </source>
</evidence>
<evidence type="ECO:0000259" key="9">
    <source>
        <dbReference type="Pfam" id="PF04290"/>
    </source>
</evidence>
<keyword evidence="6 7" id="KW-0472">Membrane</keyword>
<name>A0ABU8S4T8_9SPHN</name>
<protein>
    <recommendedName>
        <fullName evidence="7">TRAP transporter small permease protein</fullName>
    </recommendedName>
</protein>
<feature type="transmembrane region" description="Helical" evidence="7">
    <location>
        <begin position="103"/>
        <end position="126"/>
    </location>
</feature>
<dbReference type="Proteomes" id="UP001379235">
    <property type="component" value="Unassembled WGS sequence"/>
</dbReference>
<evidence type="ECO:0000256" key="7">
    <source>
        <dbReference type="RuleBase" id="RU369079"/>
    </source>
</evidence>